<evidence type="ECO:0000256" key="2">
    <source>
        <dbReference type="ARBA" id="ARBA00023002"/>
    </source>
</evidence>
<keyword evidence="4" id="KW-1185">Reference proteome</keyword>
<accession>A0ABY4H8M9</accession>
<proteinExistence type="predicted"/>
<reference evidence="3" key="1">
    <citation type="submission" date="2022-04" db="EMBL/GenBank/DDBJ databases">
        <title>Halobacillus sp. isolated from saltern.</title>
        <authorList>
            <person name="Won M."/>
            <person name="Lee C.-M."/>
            <person name="Woen H.-Y."/>
            <person name="Kwon S.-W."/>
        </authorList>
    </citation>
    <scope>NUCLEOTIDE SEQUENCE</scope>
    <source>
        <strain evidence="3">SSHM10-5</strain>
    </source>
</reference>
<dbReference type="RefSeq" id="WP_245030219.1">
    <property type="nucleotide sequence ID" value="NZ_CP095075.1"/>
</dbReference>
<gene>
    <name evidence="3" type="ORF">MUO15_14495</name>
</gene>
<evidence type="ECO:0000313" key="3">
    <source>
        <dbReference type="EMBL" id="UOR10827.1"/>
    </source>
</evidence>
<dbReference type="InterPro" id="IPR010187">
    <property type="entry name" value="Various_sel_PB"/>
</dbReference>
<sequence>MAKFDKVVNVVRENFVPEFQAQKYDEAPWAELTKPVNQAKGVLISTGGVYLSGTTPFTDHYGLGDPSYREIPLGTANDKLQHYHEHYDHTNANEDVNCIFPLERLSEMVEEEEIGSLSDYHYSFMGYIPIPHPLITRTAPDVANKLKLQDVDFAFIAPG</sequence>
<dbReference type="Pfam" id="PF07355">
    <property type="entry name" value="GRDB"/>
    <property type="match status" value="1"/>
</dbReference>
<protein>
    <submittedName>
        <fullName evidence="3">Glycine/betaine/sarcosine/D-proline family reductase selenoprotein B</fullName>
    </submittedName>
</protein>
<evidence type="ECO:0000313" key="4">
    <source>
        <dbReference type="Proteomes" id="UP000830326"/>
    </source>
</evidence>
<dbReference type="Proteomes" id="UP000830326">
    <property type="component" value="Chromosome"/>
</dbReference>
<dbReference type="EMBL" id="CP095075">
    <property type="protein sequence ID" value="UOR10827.1"/>
    <property type="molecule type" value="Genomic_DNA"/>
</dbReference>
<organism evidence="3 4">
    <name type="scientific">Halobacillus amylolyticus</name>
    <dbReference type="NCBI Taxonomy" id="2932259"/>
    <lineage>
        <taxon>Bacteria</taxon>
        <taxon>Bacillati</taxon>
        <taxon>Bacillota</taxon>
        <taxon>Bacilli</taxon>
        <taxon>Bacillales</taxon>
        <taxon>Bacillaceae</taxon>
        <taxon>Halobacillus</taxon>
    </lineage>
</organism>
<keyword evidence="1" id="KW-0712">Selenocysteine</keyword>
<name>A0ABY4H8M9_9BACI</name>
<evidence type="ECO:0000256" key="1">
    <source>
        <dbReference type="ARBA" id="ARBA00022933"/>
    </source>
</evidence>
<keyword evidence="2" id="KW-0560">Oxidoreductase</keyword>